<gene>
    <name evidence="1" type="ORF">CFR76_02220</name>
</gene>
<comment type="caution">
    <text evidence="1">The sequence shown here is derived from an EMBL/GenBank/DDBJ whole genome shotgun (WGS) entry which is preliminary data.</text>
</comment>
<sequence>MVRLQGNAHHHAAHCPDTLLPRVYMALVSAGSLREPGPCRAPSLPWLDGAGSVTLSSGLYACAENE</sequence>
<reference evidence="1 2" key="1">
    <citation type="submission" date="2017-07" db="EMBL/GenBank/DDBJ databases">
        <title>A draft genome sequence of Komagataeibacter swingsii LMG 22125.</title>
        <authorList>
            <person name="Skraban J."/>
            <person name="Cleenwerck I."/>
            <person name="Vandamme P."/>
            <person name="Trcek J."/>
        </authorList>
    </citation>
    <scope>NUCLEOTIDE SEQUENCE [LARGE SCALE GENOMIC DNA]</scope>
    <source>
        <strain evidence="1 2">LMG 22125</strain>
    </source>
</reference>
<accession>A0A2V4R1L3</accession>
<protein>
    <submittedName>
        <fullName evidence="1">Uncharacterized protein</fullName>
    </submittedName>
</protein>
<dbReference type="EMBL" id="NKUB01000002">
    <property type="protein sequence ID" value="PYD70776.1"/>
    <property type="molecule type" value="Genomic_DNA"/>
</dbReference>
<dbReference type="AlphaFoldDB" id="A0A2V4R1L3"/>
<evidence type="ECO:0000313" key="2">
    <source>
        <dbReference type="Proteomes" id="UP000247371"/>
    </source>
</evidence>
<keyword evidence="2" id="KW-1185">Reference proteome</keyword>
<evidence type="ECO:0000313" key="1">
    <source>
        <dbReference type="EMBL" id="PYD70776.1"/>
    </source>
</evidence>
<proteinExistence type="predicted"/>
<organism evidence="1 2">
    <name type="scientific">Komagataeibacter swingsii</name>
    <dbReference type="NCBI Taxonomy" id="215220"/>
    <lineage>
        <taxon>Bacteria</taxon>
        <taxon>Pseudomonadati</taxon>
        <taxon>Pseudomonadota</taxon>
        <taxon>Alphaproteobacteria</taxon>
        <taxon>Acetobacterales</taxon>
        <taxon>Acetobacteraceae</taxon>
        <taxon>Komagataeibacter</taxon>
    </lineage>
</organism>
<name>A0A2V4R1L3_9PROT</name>
<dbReference type="Proteomes" id="UP000247371">
    <property type="component" value="Unassembled WGS sequence"/>
</dbReference>